<name>A0ABR3WLV7_9PEZI</name>
<sequence length="510" mass="57314">MAAPQHRQNTEHSAALGIGPAAHSPADEKHAAFPAVKPAEPPKQPLISGWFHWHEPNTSKEEKRLIFKLDWFLLSYSCLCFFIKWLDSSNVTNAYVSGMSEDLGFGPGNELSWMNTFFNCGNLIGAPFANLVITVVRPRYWLPGCLMAWSFFVLGMYSCNTAHQFYALRFCCGLFESAAWPGVQWTLGCWYRKSELARRASLFVVSGVLGQMFSGYLQAALFSGMQGRGGLAAWRWLFIFDFLLSIPVAIYGFFCFPDTPERTKAFYLNEWERQRARERIEEEGRQPVGKMDWTVATRIATSWQVYAFTAGYALWSLTVGSYVMQYFTLYLKSTHRYTVPQVNNIPTAIGAVNFFFMISSGYVADKLGRRGPVCLGIGALLTFCYIILTVWNVPHGLKMAVFILCGCYGAYTPLLAGWVNEACGGDQQKRGFILGFMTSVGGAVVIPFQQYQFPSSQAPHFRQTHGWPSALAFVVALTLWTGLGIPTLQKWSERKAKRSEHDEEASARSF</sequence>
<dbReference type="InterPro" id="IPR036259">
    <property type="entry name" value="MFS_trans_sf"/>
</dbReference>
<feature type="region of interest" description="Disordered" evidence="6">
    <location>
        <begin position="1"/>
        <end position="25"/>
    </location>
</feature>
<feature type="transmembrane region" description="Helical" evidence="7">
    <location>
        <begin position="431"/>
        <end position="449"/>
    </location>
</feature>
<dbReference type="InterPro" id="IPR011701">
    <property type="entry name" value="MFS"/>
</dbReference>
<dbReference type="Pfam" id="PF07690">
    <property type="entry name" value="MFS_1"/>
    <property type="match status" value="1"/>
</dbReference>
<feature type="transmembrane region" description="Helical" evidence="7">
    <location>
        <begin position="469"/>
        <end position="488"/>
    </location>
</feature>
<keyword evidence="2" id="KW-0813">Transport</keyword>
<evidence type="ECO:0000313" key="10">
    <source>
        <dbReference type="Proteomes" id="UP001586593"/>
    </source>
</evidence>
<keyword evidence="4 7" id="KW-1133">Transmembrane helix</keyword>
<proteinExistence type="predicted"/>
<dbReference type="PANTHER" id="PTHR43791:SF39">
    <property type="entry name" value="TRANSPORTER LIZ1_SEO1, PUTATIVE (AFU_ORTHOLOGUE AFUA_3G00980)-RELATED"/>
    <property type="match status" value="1"/>
</dbReference>
<dbReference type="PROSITE" id="PS00216">
    <property type="entry name" value="SUGAR_TRANSPORT_1"/>
    <property type="match status" value="1"/>
</dbReference>
<dbReference type="SUPFAM" id="SSF103473">
    <property type="entry name" value="MFS general substrate transporter"/>
    <property type="match status" value="1"/>
</dbReference>
<evidence type="ECO:0000256" key="5">
    <source>
        <dbReference type="ARBA" id="ARBA00023136"/>
    </source>
</evidence>
<feature type="transmembrane region" description="Helical" evidence="7">
    <location>
        <begin position="345"/>
        <end position="364"/>
    </location>
</feature>
<accession>A0ABR3WLV7</accession>
<dbReference type="InterPro" id="IPR005829">
    <property type="entry name" value="Sugar_transporter_CS"/>
</dbReference>
<evidence type="ECO:0000256" key="6">
    <source>
        <dbReference type="SAM" id="MobiDB-lite"/>
    </source>
</evidence>
<protein>
    <recommendedName>
        <fullName evidence="8">Major facilitator superfamily (MFS) profile domain-containing protein</fullName>
    </recommendedName>
</protein>
<feature type="transmembrane region" description="Helical" evidence="7">
    <location>
        <begin position="399"/>
        <end position="419"/>
    </location>
</feature>
<feature type="transmembrane region" description="Helical" evidence="7">
    <location>
        <begin position="200"/>
        <end position="221"/>
    </location>
</feature>
<reference evidence="9 10" key="1">
    <citation type="journal article" date="2024" name="Commun. Biol.">
        <title>Comparative genomic analysis of thermophilic fungi reveals convergent evolutionary adaptations and gene losses.</title>
        <authorList>
            <person name="Steindorff A.S."/>
            <person name="Aguilar-Pontes M.V."/>
            <person name="Robinson A.J."/>
            <person name="Andreopoulos B."/>
            <person name="LaButti K."/>
            <person name="Kuo A."/>
            <person name="Mondo S."/>
            <person name="Riley R."/>
            <person name="Otillar R."/>
            <person name="Haridas S."/>
            <person name="Lipzen A."/>
            <person name="Grimwood J."/>
            <person name="Schmutz J."/>
            <person name="Clum A."/>
            <person name="Reid I.D."/>
            <person name="Moisan M.C."/>
            <person name="Butler G."/>
            <person name="Nguyen T.T.M."/>
            <person name="Dewar K."/>
            <person name="Conant G."/>
            <person name="Drula E."/>
            <person name="Henrissat B."/>
            <person name="Hansel C."/>
            <person name="Singer S."/>
            <person name="Hutchinson M.I."/>
            <person name="de Vries R.P."/>
            <person name="Natvig D.O."/>
            <person name="Powell A.J."/>
            <person name="Tsang A."/>
            <person name="Grigoriev I.V."/>
        </authorList>
    </citation>
    <scope>NUCLEOTIDE SEQUENCE [LARGE SCALE GENOMIC DNA]</scope>
    <source>
        <strain evidence="9 10">ATCC 24622</strain>
    </source>
</reference>
<evidence type="ECO:0000256" key="7">
    <source>
        <dbReference type="SAM" id="Phobius"/>
    </source>
</evidence>
<dbReference type="Gene3D" id="1.20.1250.20">
    <property type="entry name" value="MFS general substrate transporter like domains"/>
    <property type="match status" value="2"/>
</dbReference>
<dbReference type="InterPro" id="IPR020846">
    <property type="entry name" value="MFS_dom"/>
</dbReference>
<organism evidence="9 10">
    <name type="scientific">Phialemonium thermophilum</name>
    <dbReference type="NCBI Taxonomy" id="223376"/>
    <lineage>
        <taxon>Eukaryota</taxon>
        <taxon>Fungi</taxon>
        <taxon>Dikarya</taxon>
        <taxon>Ascomycota</taxon>
        <taxon>Pezizomycotina</taxon>
        <taxon>Sordariomycetes</taxon>
        <taxon>Sordariomycetidae</taxon>
        <taxon>Cephalothecales</taxon>
        <taxon>Cephalothecaceae</taxon>
        <taxon>Phialemonium</taxon>
    </lineage>
</organism>
<comment type="caution">
    <text evidence="9">The sequence shown here is derived from an EMBL/GenBank/DDBJ whole genome shotgun (WGS) entry which is preliminary data.</text>
</comment>
<evidence type="ECO:0000256" key="1">
    <source>
        <dbReference type="ARBA" id="ARBA00004141"/>
    </source>
</evidence>
<evidence type="ECO:0000256" key="4">
    <source>
        <dbReference type="ARBA" id="ARBA00022989"/>
    </source>
</evidence>
<keyword evidence="5 7" id="KW-0472">Membrane</keyword>
<comment type="subcellular location">
    <subcellularLocation>
        <location evidence="1">Membrane</location>
        <topology evidence="1">Multi-pass membrane protein</topology>
    </subcellularLocation>
</comment>
<feature type="transmembrane region" description="Helical" evidence="7">
    <location>
        <begin position="140"/>
        <end position="159"/>
    </location>
</feature>
<evidence type="ECO:0000256" key="3">
    <source>
        <dbReference type="ARBA" id="ARBA00022692"/>
    </source>
</evidence>
<keyword evidence="3 7" id="KW-0812">Transmembrane</keyword>
<dbReference type="PANTHER" id="PTHR43791">
    <property type="entry name" value="PERMEASE-RELATED"/>
    <property type="match status" value="1"/>
</dbReference>
<keyword evidence="10" id="KW-1185">Reference proteome</keyword>
<dbReference type="Proteomes" id="UP001586593">
    <property type="component" value="Unassembled WGS sequence"/>
</dbReference>
<gene>
    <name evidence="9" type="ORF">VTK73DRAFT_5859</name>
</gene>
<feature type="transmembrane region" description="Helical" evidence="7">
    <location>
        <begin position="373"/>
        <end position="393"/>
    </location>
</feature>
<feature type="transmembrane region" description="Helical" evidence="7">
    <location>
        <begin position="305"/>
        <end position="325"/>
    </location>
</feature>
<evidence type="ECO:0000259" key="8">
    <source>
        <dbReference type="PROSITE" id="PS50850"/>
    </source>
</evidence>
<evidence type="ECO:0000256" key="2">
    <source>
        <dbReference type="ARBA" id="ARBA00022448"/>
    </source>
</evidence>
<evidence type="ECO:0000313" key="9">
    <source>
        <dbReference type="EMBL" id="KAL1864488.1"/>
    </source>
</evidence>
<dbReference type="EMBL" id="JAZHXJ010000329">
    <property type="protein sequence ID" value="KAL1864488.1"/>
    <property type="molecule type" value="Genomic_DNA"/>
</dbReference>
<feature type="transmembrane region" description="Helical" evidence="7">
    <location>
        <begin position="233"/>
        <end position="254"/>
    </location>
</feature>
<feature type="domain" description="Major facilitator superfamily (MFS) profile" evidence="8">
    <location>
        <begin position="73"/>
        <end position="510"/>
    </location>
</feature>
<dbReference type="PROSITE" id="PS50850">
    <property type="entry name" value="MFS"/>
    <property type="match status" value="1"/>
</dbReference>